<feature type="signal peptide" evidence="1">
    <location>
        <begin position="1"/>
        <end position="23"/>
    </location>
</feature>
<dbReference type="KEGG" id="gso:PH603_07285"/>
<gene>
    <name evidence="3" type="ORF">PH603_07285</name>
</gene>
<dbReference type="InterPro" id="IPR025388">
    <property type="entry name" value="Alginate_export_dom"/>
</dbReference>
<feature type="chain" id="PRO_5041987920" evidence="1">
    <location>
        <begin position="24"/>
        <end position="411"/>
    </location>
</feature>
<dbReference type="EMBL" id="CP116805">
    <property type="protein sequence ID" value="WCL55563.1"/>
    <property type="molecule type" value="Genomic_DNA"/>
</dbReference>
<feature type="domain" description="Alginate export" evidence="2">
    <location>
        <begin position="76"/>
        <end position="165"/>
    </location>
</feature>
<keyword evidence="4" id="KW-1185">Reference proteome</keyword>
<accession>A0AAE9XWA4</accession>
<evidence type="ECO:0000259" key="2">
    <source>
        <dbReference type="Pfam" id="PF13372"/>
    </source>
</evidence>
<dbReference type="Pfam" id="PF13372">
    <property type="entry name" value="Alginate_exp"/>
    <property type="match status" value="1"/>
</dbReference>
<proteinExistence type="predicted"/>
<evidence type="ECO:0000313" key="4">
    <source>
        <dbReference type="Proteomes" id="UP001217500"/>
    </source>
</evidence>
<name>A0AAE9XWA4_9PROT</name>
<evidence type="ECO:0000256" key="1">
    <source>
        <dbReference type="SAM" id="SignalP"/>
    </source>
</evidence>
<dbReference type="Proteomes" id="UP001217500">
    <property type="component" value="Chromosome"/>
</dbReference>
<reference evidence="3" key="1">
    <citation type="submission" date="2023-01" db="EMBL/GenBank/DDBJ databases">
        <title>The genome sequence of Kordiimonadaceae bacterium 6D33.</title>
        <authorList>
            <person name="Liu Y."/>
        </authorList>
    </citation>
    <scope>NUCLEOTIDE SEQUENCE</scope>
    <source>
        <strain evidence="3">6D33</strain>
    </source>
</reference>
<evidence type="ECO:0000313" key="3">
    <source>
        <dbReference type="EMBL" id="WCL55563.1"/>
    </source>
</evidence>
<dbReference type="RefSeq" id="WP_289505394.1">
    <property type="nucleotide sequence ID" value="NZ_CP116805.1"/>
</dbReference>
<organism evidence="3 4">
    <name type="scientific">Gimibacter soli</name>
    <dbReference type="NCBI Taxonomy" id="3024400"/>
    <lineage>
        <taxon>Bacteria</taxon>
        <taxon>Pseudomonadati</taxon>
        <taxon>Pseudomonadota</taxon>
        <taxon>Alphaproteobacteria</taxon>
        <taxon>Kordiimonadales</taxon>
        <taxon>Temperatibacteraceae</taxon>
        <taxon>Gimibacter</taxon>
    </lineage>
</organism>
<keyword evidence="1" id="KW-0732">Signal</keyword>
<protein>
    <submittedName>
        <fullName evidence="3">Alginate export family protein</fullName>
    </submittedName>
</protein>
<sequence length="411" mass="43861">MQLANFPLSFIALALAAAGTAHADDAQSLTEALTKGDPNLGFRYRLELVDQDGLAEDATASTLRTRLGYRTGTFKGFSAYLEFEDVTVVGETTYNDTINGKTRYPVVADPDGTELNQAYLTYTNGSGLTLQAGRQGINLGTQRFVGTVGWRQNDQTFDAVTGIFQNGNLTAVAAHVWNVNRVFSDRHPLGSLETATEVLQLSYKASPALELTAFGLLIDLDTDTPAVNAALSSQTYGLRAAGAAEFAAGTQFTYSADYARQYDYGDAIVDYSTDYYAIEGALTVSGITATAGYEVLAAADGMAFQTPLATLHKFNGWADRFLTTPVGGLTDFYAGAATKIDTGALAGLALQVTWHTFAAEDGGADYGDEIDWQISKKLGKSLSLALKGVHYRTGGFATDTDKVWLTLGAEF</sequence>
<dbReference type="AlphaFoldDB" id="A0AAE9XWA4"/>